<comment type="caution">
    <text evidence="2">The sequence shown here is derived from an EMBL/GenBank/DDBJ whole genome shotgun (WGS) entry which is preliminary data.</text>
</comment>
<accession>A0AA38VNQ0</accession>
<dbReference type="AlphaFoldDB" id="A0AA38VNQ0"/>
<evidence type="ECO:0000313" key="3">
    <source>
        <dbReference type="Proteomes" id="UP001174694"/>
    </source>
</evidence>
<organism evidence="2 3">
    <name type="scientific">Pleurostoma richardsiae</name>
    <dbReference type="NCBI Taxonomy" id="41990"/>
    <lineage>
        <taxon>Eukaryota</taxon>
        <taxon>Fungi</taxon>
        <taxon>Dikarya</taxon>
        <taxon>Ascomycota</taxon>
        <taxon>Pezizomycotina</taxon>
        <taxon>Sordariomycetes</taxon>
        <taxon>Sordariomycetidae</taxon>
        <taxon>Calosphaeriales</taxon>
        <taxon>Pleurostomataceae</taxon>
        <taxon>Pleurostoma</taxon>
    </lineage>
</organism>
<keyword evidence="3" id="KW-1185">Reference proteome</keyword>
<dbReference type="EMBL" id="JANBVO010000003">
    <property type="protein sequence ID" value="KAJ9155286.1"/>
    <property type="molecule type" value="Genomic_DNA"/>
</dbReference>
<protein>
    <submittedName>
        <fullName evidence="2">Uncharacterized protein</fullName>
    </submittedName>
</protein>
<evidence type="ECO:0000256" key="1">
    <source>
        <dbReference type="SAM" id="MobiDB-lite"/>
    </source>
</evidence>
<proteinExistence type="predicted"/>
<name>A0AA38VNQ0_9PEZI</name>
<sequence length="377" mass="44052">MVLTPIRVRGRRWAPGTRNRGSSRHPRRVRAEEQRPRPREPKQEASKKQPSLSSLERLPTEILERIAEESLNLSLPLTSRGLFLRLRDSDHLKRAHVIAAFGPTWAAWFGVERRNVQSYHGWQADVRRVEGDPARQSVVLSLPWAKLPDILKFYQYWIRHNAWDREYSNLELPPIDSRLTGVLSYYPRVQQMFTELEEGPMTSRLLLDFTDFIFQSGATRTSEDFDAASYCQALSRSAWVSRYVEVHPQTRIPDALLKGPWDDEMLIRLFWLVRGGASLNGSRDWELTLEGFQNLMACENLMLMYPILFIFCALEVFSEQWPMHLLDEVSCKVHGMVLHNTERLNDRDFAKFSVLTTDVLRRAYYRRLHPDSVDHDD</sequence>
<evidence type="ECO:0000313" key="2">
    <source>
        <dbReference type="EMBL" id="KAJ9155286.1"/>
    </source>
</evidence>
<dbReference type="Proteomes" id="UP001174694">
    <property type="component" value="Unassembled WGS sequence"/>
</dbReference>
<reference evidence="2" key="1">
    <citation type="submission" date="2022-07" db="EMBL/GenBank/DDBJ databases">
        <title>Fungi with potential for degradation of polypropylene.</title>
        <authorList>
            <person name="Gostincar C."/>
        </authorList>
    </citation>
    <scope>NUCLEOTIDE SEQUENCE</scope>
    <source>
        <strain evidence="2">EXF-13308</strain>
    </source>
</reference>
<feature type="region of interest" description="Disordered" evidence="1">
    <location>
        <begin position="9"/>
        <end position="54"/>
    </location>
</feature>
<gene>
    <name evidence="2" type="ORF">NKR23_g1704</name>
</gene>
<feature type="compositionally biased region" description="Basic and acidic residues" evidence="1">
    <location>
        <begin position="29"/>
        <end position="47"/>
    </location>
</feature>